<dbReference type="Proteomes" id="UP001497482">
    <property type="component" value="Chromosome 6"/>
</dbReference>
<accession>A0AAV2M6B8</accession>
<feature type="compositionally biased region" description="Polar residues" evidence="1">
    <location>
        <begin position="17"/>
        <end position="29"/>
    </location>
</feature>
<evidence type="ECO:0000256" key="1">
    <source>
        <dbReference type="SAM" id="MobiDB-lite"/>
    </source>
</evidence>
<name>A0AAV2M6B8_KNICA</name>
<gene>
    <name evidence="2" type="ORF">KC01_LOCUS35732</name>
</gene>
<organism evidence="2 3">
    <name type="scientific">Knipowitschia caucasica</name>
    <name type="common">Caucasian dwarf goby</name>
    <name type="synonym">Pomatoschistus caucasicus</name>
    <dbReference type="NCBI Taxonomy" id="637954"/>
    <lineage>
        <taxon>Eukaryota</taxon>
        <taxon>Metazoa</taxon>
        <taxon>Chordata</taxon>
        <taxon>Craniata</taxon>
        <taxon>Vertebrata</taxon>
        <taxon>Euteleostomi</taxon>
        <taxon>Actinopterygii</taxon>
        <taxon>Neopterygii</taxon>
        <taxon>Teleostei</taxon>
        <taxon>Neoteleostei</taxon>
        <taxon>Acanthomorphata</taxon>
        <taxon>Gobiaria</taxon>
        <taxon>Gobiiformes</taxon>
        <taxon>Gobioidei</taxon>
        <taxon>Gobiidae</taxon>
        <taxon>Gobiinae</taxon>
        <taxon>Knipowitschia</taxon>
    </lineage>
</organism>
<keyword evidence="3" id="KW-1185">Reference proteome</keyword>
<dbReference type="EMBL" id="OZ035828">
    <property type="protein sequence ID" value="CAL1608887.1"/>
    <property type="molecule type" value="Genomic_DNA"/>
</dbReference>
<feature type="compositionally biased region" description="Gly residues" evidence="1">
    <location>
        <begin position="1"/>
        <end position="10"/>
    </location>
</feature>
<reference evidence="2 3" key="1">
    <citation type="submission" date="2024-04" db="EMBL/GenBank/DDBJ databases">
        <authorList>
            <person name="Waldvogel A.-M."/>
            <person name="Schoenle A."/>
        </authorList>
    </citation>
    <scope>NUCLEOTIDE SEQUENCE [LARGE SCALE GENOMIC DNA]</scope>
</reference>
<evidence type="ECO:0000313" key="3">
    <source>
        <dbReference type="Proteomes" id="UP001497482"/>
    </source>
</evidence>
<feature type="region of interest" description="Disordered" evidence="1">
    <location>
        <begin position="1"/>
        <end position="29"/>
    </location>
</feature>
<dbReference type="AlphaFoldDB" id="A0AAV2M6B8"/>
<evidence type="ECO:0000313" key="2">
    <source>
        <dbReference type="EMBL" id="CAL1608887.1"/>
    </source>
</evidence>
<sequence>MTGAGVGLPCGLGPLTSPHSGDITSTSPLTAHVRARVTGTTAESSVIFSPSPHIPLAATGSSGISITAHLLISSVDGALIDQAETVANKSTG</sequence>
<proteinExistence type="predicted"/>
<protein>
    <submittedName>
        <fullName evidence="2">Uncharacterized protein</fullName>
    </submittedName>
</protein>